<protein>
    <submittedName>
        <fullName evidence="2">Uncharacterized protein</fullName>
    </submittedName>
</protein>
<evidence type="ECO:0000313" key="3">
    <source>
        <dbReference type="Proteomes" id="UP001500603"/>
    </source>
</evidence>
<gene>
    <name evidence="2" type="ORF">GCM10023318_06010</name>
</gene>
<name>A0ABP9JUY4_9NOCA</name>
<sequence>MVFAQCAQAVGVGDGGVIGVFDVAGLHREAVEDHRGQVFGHRHLDGRIEDHAGRLGVLEHERDPLGRVGRVDRHITGAGLHDRDQRDDQVQRTRQDHRDQGFRSRAIGDQPARQHIRAPIQFRVGQCLHTEARRGAVGVRGDHLVEQPDEGDLGVGESTRRGVGAGADPALRHVEAFALAEQVDIADGDGGFLGDRAQDPHQPVGEGRDRRRIEQFRCVVPCQRQAAVGRFAHGQLHIEFRCARVEFEHIHIEAGQLDGADIGR</sequence>
<proteinExistence type="predicted"/>
<dbReference type="EMBL" id="BAABJM010000001">
    <property type="protein sequence ID" value="GAA5043884.1"/>
    <property type="molecule type" value="Genomic_DNA"/>
</dbReference>
<evidence type="ECO:0000313" key="2">
    <source>
        <dbReference type="EMBL" id="GAA5043884.1"/>
    </source>
</evidence>
<accession>A0ABP9JUY4</accession>
<comment type="caution">
    <text evidence="2">The sequence shown here is derived from an EMBL/GenBank/DDBJ whole genome shotgun (WGS) entry which is preliminary data.</text>
</comment>
<feature type="compositionally biased region" description="Basic and acidic residues" evidence="1">
    <location>
        <begin position="76"/>
        <end position="102"/>
    </location>
</feature>
<dbReference type="Proteomes" id="UP001500603">
    <property type="component" value="Unassembled WGS sequence"/>
</dbReference>
<keyword evidence="3" id="KW-1185">Reference proteome</keyword>
<organism evidence="2 3">
    <name type="scientific">Nocardia callitridis</name>
    <dbReference type="NCBI Taxonomy" id="648753"/>
    <lineage>
        <taxon>Bacteria</taxon>
        <taxon>Bacillati</taxon>
        <taxon>Actinomycetota</taxon>
        <taxon>Actinomycetes</taxon>
        <taxon>Mycobacteriales</taxon>
        <taxon>Nocardiaceae</taxon>
        <taxon>Nocardia</taxon>
    </lineage>
</organism>
<evidence type="ECO:0000256" key="1">
    <source>
        <dbReference type="SAM" id="MobiDB-lite"/>
    </source>
</evidence>
<feature type="region of interest" description="Disordered" evidence="1">
    <location>
        <begin position="76"/>
        <end position="113"/>
    </location>
</feature>
<reference evidence="3" key="1">
    <citation type="journal article" date="2019" name="Int. J. Syst. Evol. Microbiol.">
        <title>The Global Catalogue of Microorganisms (GCM) 10K type strain sequencing project: providing services to taxonomists for standard genome sequencing and annotation.</title>
        <authorList>
            <consortium name="The Broad Institute Genomics Platform"/>
            <consortium name="The Broad Institute Genome Sequencing Center for Infectious Disease"/>
            <person name="Wu L."/>
            <person name="Ma J."/>
        </authorList>
    </citation>
    <scope>NUCLEOTIDE SEQUENCE [LARGE SCALE GENOMIC DNA]</scope>
    <source>
        <strain evidence="3">JCM 18298</strain>
    </source>
</reference>